<name>A0A936ZBA9_9HYPH</name>
<feature type="transmembrane region" description="Helical" evidence="8">
    <location>
        <begin position="270"/>
        <end position="287"/>
    </location>
</feature>
<evidence type="ECO:0000313" key="10">
    <source>
        <dbReference type="Proteomes" id="UP000605848"/>
    </source>
</evidence>
<dbReference type="Proteomes" id="UP000605848">
    <property type="component" value="Unassembled WGS sequence"/>
</dbReference>
<evidence type="ECO:0000256" key="4">
    <source>
        <dbReference type="ARBA" id="ARBA00022519"/>
    </source>
</evidence>
<evidence type="ECO:0000256" key="2">
    <source>
        <dbReference type="ARBA" id="ARBA00022448"/>
    </source>
</evidence>
<dbReference type="GO" id="GO:0005886">
    <property type="term" value="C:plasma membrane"/>
    <property type="evidence" value="ECO:0007669"/>
    <property type="project" value="UniProtKB-SubCell"/>
</dbReference>
<accession>A0A936ZBA9</accession>
<evidence type="ECO:0000313" key="9">
    <source>
        <dbReference type="EMBL" id="MBL0406762.1"/>
    </source>
</evidence>
<gene>
    <name evidence="9" type="ORF">JKG68_22705</name>
</gene>
<keyword evidence="3" id="KW-1003">Cell membrane</keyword>
<keyword evidence="4" id="KW-0997">Cell inner membrane</keyword>
<evidence type="ECO:0000256" key="1">
    <source>
        <dbReference type="ARBA" id="ARBA00004651"/>
    </source>
</evidence>
<dbReference type="GO" id="GO:0022857">
    <property type="term" value="F:transmembrane transporter activity"/>
    <property type="evidence" value="ECO:0007669"/>
    <property type="project" value="InterPro"/>
</dbReference>
<evidence type="ECO:0000256" key="5">
    <source>
        <dbReference type="ARBA" id="ARBA00022692"/>
    </source>
</evidence>
<feature type="transmembrane region" description="Helical" evidence="8">
    <location>
        <begin position="113"/>
        <end position="132"/>
    </location>
</feature>
<evidence type="ECO:0000256" key="6">
    <source>
        <dbReference type="ARBA" id="ARBA00022989"/>
    </source>
</evidence>
<comment type="caution">
    <text evidence="9">The sequence shown here is derived from an EMBL/GenBank/DDBJ whole genome shotgun (WGS) entry which is preliminary data.</text>
</comment>
<evidence type="ECO:0000256" key="8">
    <source>
        <dbReference type="SAM" id="Phobius"/>
    </source>
</evidence>
<protein>
    <submittedName>
        <fullName evidence="9">ABC transporter permease</fullName>
    </submittedName>
</protein>
<comment type="subcellular location">
    <subcellularLocation>
        <location evidence="1">Cell membrane</location>
        <topology evidence="1">Multi-pass membrane protein</topology>
    </subcellularLocation>
</comment>
<proteinExistence type="predicted"/>
<reference evidence="9" key="1">
    <citation type="submission" date="2021-01" db="EMBL/GenBank/DDBJ databases">
        <title>Microvirga sp.</title>
        <authorList>
            <person name="Kim M.K."/>
        </authorList>
    </citation>
    <scope>NUCLEOTIDE SEQUENCE</scope>
    <source>
        <strain evidence="9">5420S-16</strain>
    </source>
</reference>
<keyword evidence="6 8" id="KW-1133">Transmembrane helix</keyword>
<evidence type="ECO:0000256" key="3">
    <source>
        <dbReference type="ARBA" id="ARBA00022475"/>
    </source>
</evidence>
<feature type="transmembrane region" description="Helical" evidence="8">
    <location>
        <begin position="68"/>
        <end position="101"/>
    </location>
</feature>
<dbReference type="RefSeq" id="WP_202063624.1">
    <property type="nucleotide sequence ID" value="NZ_JAEQMY010000050.1"/>
</dbReference>
<evidence type="ECO:0000256" key="7">
    <source>
        <dbReference type="ARBA" id="ARBA00023136"/>
    </source>
</evidence>
<keyword evidence="2" id="KW-0813">Transport</keyword>
<dbReference type="AlphaFoldDB" id="A0A936ZBA9"/>
<feature type="transmembrane region" description="Helical" evidence="8">
    <location>
        <begin position="144"/>
        <end position="165"/>
    </location>
</feature>
<organism evidence="9 10">
    <name type="scientific">Microvirga aerilata</name>
    <dbReference type="NCBI Taxonomy" id="670292"/>
    <lineage>
        <taxon>Bacteria</taxon>
        <taxon>Pseudomonadati</taxon>
        <taxon>Pseudomonadota</taxon>
        <taxon>Alphaproteobacteria</taxon>
        <taxon>Hyphomicrobiales</taxon>
        <taxon>Methylobacteriaceae</taxon>
        <taxon>Microvirga</taxon>
    </lineage>
</organism>
<sequence length="345" mass="36240">MLVSEAVSRKAEREASRSKWKAAASVVLSEYLVLALCVLYTLVMIPVVPEIATVEVWQNILSDMMPLLIVSLGQTIVLIIAGIDLSVTAIISMASVVGASIMTQSDGYLSGPLAAPAAMAAMLLVGAGIGLLNGLSITRLNMPAFVVTLATTTFFGGCAIWYTTFHSTTTSIYDLPDMFISIGDRDIAGIPIAVIVAVTAALIVHGVLAYTILGRWLYAVGKNPRTAYVSGVPVRTTVMAAFVLSGMLAALASIVYTARLQTGTPILGERILLDVVGAVVIGGTSLFGGKGKVIWTVFGVLFLVLIDTTLKLLGASLFAIYVIKGSVILAAALLDTLRTRYLGVR</sequence>
<dbReference type="CDD" id="cd06579">
    <property type="entry name" value="TM_PBP1_transp_AraH_like"/>
    <property type="match status" value="1"/>
</dbReference>
<dbReference type="PANTHER" id="PTHR32196">
    <property type="entry name" value="ABC TRANSPORTER PERMEASE PROTEIN YPHD-RELATED-RELATED"/>
    <property type="match status" value="1"/>
</dbReference>
<keyword evidence="5 8" id="KW-0812">Transmembrane</keyword>
<feature type="transmembrane region" description="Helical" evidence="8">
    <location>
        <begin position="238"/>
        <end position="258"/>
    </location>
</feature>
<dbReference type="PANTHER" id="PTHR32196:SF21">
    <property type="entry name" value="ABC TRANSPORTER PERMEASE PROTEIN YPHD-RELATED"/>
    <property type="match status" value="1"/>
</dbReference>
<dbReference type="EMBL" id="JAEQMY010000050">
    <property type="protein sequence ID" value="MBL0406762.1"/>
    <property type="molecule type" value="Genomic_DNA"/>
</dbReference>
<feature type="transmembrane region" description="Helical" evidence="8">
    <location>
        <begin position="186"/>
        <end position="218"/>
    </location>
</feature>
<keyword evidence="10" id="KW-1185">Reference proteome</keyword>
<dbReference type="Pfam" id="PF02653">
    <property type="entry name" value="BPD_transp_2"/>
    <property type="match status" value="1"/>
</dbReference>
<feature type="transmembrane region" description="Helical" evidence="8">
    <location>
        <begin position="317"/>
        <end position="334"/>
    </location>
</feature>
<keyword evidence="7 8" id="KW-0472">Membrane</keyword>
<feature type="transmembrane region" description="Helical" evidence="8">
    <location>
        <begin position="20"/>
        <end position="48"/>
    </location>
</feature>
<dbReference type="InterPro" id="IPR001851">
    <property type="entry name" value="ABC_transp_permease"/>
</dbReference>